<dbReference type="EMBL" id="JBHTMB010000245">
    <property type="protein sequence ID" value="MFD1236844.1"/>
    <property type="molecule type" value="Genomic_DNA"/>
</dbReference>
<evidence type="ECO:0000313" key="3">
    <source>
        <dbReference type="Proteomes" id="UP001597182"/>
    </source>
</evidence>
<feature type="region of interest" description="Disordered" evidence="1">
    <location>
        <begin position="82"/>
        <end position="120"/>
    </location>
</feature>
<gene>
    <name evidence="2" type="ORF">ACFQ34_26450</name>
</gene>
<comment type="caution">
    <text evidence="2">The sequence shown here is derived from an EMBL/GenBank/DDBJ whole genome shotgun (WGS) entry which is preliminary data.</text>
</comment>
<dbReference type="Proteomes" id="UP001597182">
    <property type="component" value="Unassembled WGS sequence"/>
</dbReference>
<feature type="compositionally biased region" description="Low complexity" evidence="1">
    <location>
        <begin position="95"/>
        <end position="114"/>
    </location>
</feature>
<evidence type="ECO:0000313" key="2">
    <source>
        <dbReference type="EMBL" id="MFD1236844.1"/>
    </source>
</evidence>
<proteinExistence type="predicted"/>
<keyword evidence="3" id="KW-1185">Reference proteome</keyword>
<evidence type="ECO:0000256" key="1">
    <source>
        <dbReference type="SAM" id="MobiDB-lite"/>
    </source>
</evidence>
<accession>A0ABW3VNS2</accession>
<reference evidence="3" key="1">
    <citation type="journal article" date="2019" name="Int. J. Syst. Evol. Microbiol.">
        <title>The Global Catalogue of Microorganisms (GCM) 10K type strain sequencing project: providing services to taxonomists for standard genome sequencing and annotation.</title>
        <authorList>
            <consortium name="The Broad Institute Genomics Platform"/>
            <consortium name="The Broad Institute Genome Sequencing Center for Infectious Disease"/>
            <person name="Wu L."/>
            <person name="Ma J."/>
        </authorList>
    </citation>
    <scope>NUCLEOTIDE SEQUENCE [LARGE SCALE GENOMIC DNA]</scope>
    <source>
        <strain evidence="3">CCUG 49018</strain>
    </source>
</reference>
<protein>
    <submittedName>
        <fullName evidence="2">Uncharacterized protein</fullName>
    </submittedName>
</protein>
<organism evidence="2 3">
    <name type="scientific">Pseudonocardia benzenivorans</name>
    <dbReference type="NCBI Taxonomy" id="228005"/>
    <lineage>
        <taxon>Bacteria</taxon>
        <taxon>Bacillati</taxon>
        <taxon>Actinomycetota</taxon>
        <taxon>Actinomycetes</taxon>
        <taxon>Pseudonocardiales</taxon>
        <taxon>Pseudonocardiaceae</taxon>
        <taxon>Pseudonocardia</taxon>
    </lineage>
</organism>
<sequence length="120" mass="11670">MIRDAARRPLAVALLLAVLVTLGIVGRTSAPAPTPAERYGAAAAGTPARADHGRRAVVDTGPKRASSAAATSWHVDLAPAPGAAVSGHLRSGTTAPASPAPAAVDAISSVDSRAPPGAAA</sequence>
<dbReference type="RefSeq" id="WP_339122929.1">
    <property type="nucleotide sequence ID" value="NZ_BAABKS010000088.1"/>
</dbReference>
<feature type="compositionally biased region" description="Low complexity" evidence="1">
    <location>
        <begin position="35"/>
        <end position="48"/>
    </location>
</feature>
<name>A0ABW3VNS2_9PSEU</name>
<feature type="region of interest" description="Disordered" evidence="1">
    <location>
        <begin position="28"/>
        <end position="70"/>
    </location>
</feature>